<comment type="caution">
    <text evidence="1">The sequence shown here is derived from an EMBL/GenBank/DDBJ whole genome shotgun (WGS) entry which is preliminary data.</text>
</comment>
<dbReference type="EMBL" id="JANEYG010000009">
    <property type="protein sequence ID" value="KAJ8921590.1"/>
    <property type="molecule type" value="Genomic_DNA"/>
</dbReference>
<dbReference type="SUPFAM" id="SSF53098">
    <property type="entry name" value="Ribonuclease H-like"/>
    <property type="match status" value="1"/>
</dbReference>
<dbReference type="InterPro" id="IPR036397">
    <property type="entry name" value="RNaseH_sf"/>
</dbReference>
<organism evidence="1 2">
    <name type="scientific">Exocentrus adspersus</name>
    <dbReference type="NCBI Taxonomy" id="1586481"/>
    <lineage>
        <taxon>Eukaryota</taxon>
        <taxon>Metazoa</taxon>
        <taxon>Ecdysozoa</taxon>
        <taxon>Arthropoda</taxon>
        <taxon>Hexapoda</taxon>
        <taxon>Insecta</taxon>
        <taxon>Pterygota</taxon>
        <taxon>Neoptera</taxon>
        <taxon>Endopterygota</taxon>
        <taxon>Coleoptera</taxon>
        <taxon>Polyphaga</taxon>
        <taxon>Cucujiformia</taxon>
        <taxon>Chrysomeloidea</taxon>
        <taxon>Cerambycidae</taxon>
        <taxon>Lamiinae</taxon>
        <taxon>Acanthocinini</taxon>
        <taxon>Exocentrus</taxon>
    </lineage>
</organism>
<sequence length="216" mass="23469">MRNEYSGAGIYLENSGVQQSYSLGSYATVFQAEVFAILMVAQREDVKNCTEERIFICSDSQAALSCKDKINACSGVRRYPGVFSQAEEGGVCLDPGTYGIPENERADQLARLGSGEPPQGPEPILGILRGNGPDMSKTVWLLNLGRRALNQMVGILTGHSRLRRHLHLMGIEESPLCPECEEGEDTLIHLLGHCIAFGRLRRKVFGTGELQGGGDG</sequence>
<keyword evidence="2" id="KW-1185">Reference proteome</keyword>
<accession>A0AAV8W6E5</accession>
<dbReference type="Proteomes" id="UP001159042">
    <property type="component" value="Unassembled WGS sequence"/>
</dbReference>
<evidence type="ECO:0000313" key="1">
    <source>
        <dbReference type="EMBL" id="KAJ8921590.1"/>
    </source>
</evidence>
<dbReference type="GO" id="GO:0003676">
    <property type="term" value="F:nucleic acid binding"/>
    <property type="evidence" value="ECO:0007669"/>
    <property type="project" value="InterPro"/>
</dbReference>
<dbReference type="AlphaFoldDB" id="A0AAV8W6E5"/>
<dbReference type="CDD" id="cd09276">
    <property type="entry name" value="Rnase_HI_RT_non_LTR"/>
    <property type="match status" value="1"/>
</dbReference>
<gene>
    <name evidence="1" type="ORF">NQ315_010495</name>
</gene>
<evidence type="ECO:0000313" key="2">
    <source>
        <dbReference type="Proteomes" id="UP001159042"/>
    </source>
</evidence>
<dbReference type="InterPro" id="IPR012337">
    <property type="entry name" value="RNaseH-like_sf"/>
</dbReference>
<proteinExistence type="predicted"/>
<protein>
    <recommendedName>
        <fullName evidence="3">RNase H type-1 domain-containing protein</fullName>
    </recommendedName>
</protein>
<dbReference type="Gene3D" id="3.30.420.10">
    <property type="entry name" value="Ribonuclease H-like superfamily/Ribonuclease H"/>
    <property type="match status" value="1"/>
</dbReference>
<name>A0AAV8W6E5_9CUCU</name>
<reference evidence="1 2" key="1">
    <citation type="journal article" date="2023" name="Insect Mol. Biol.">
        <title>Genome sequencing provides insights into the evolution of gene families encoding plant cell wall-degrading enzymes in longhorned beetles.</title>
        <authorList>
            <person name="Shin N.R."/>
            <person name="Okamura Y."/>
            <person name="Kirsch R."/>
            <person name="Pauchet Y."/>
        </authorList>
    </citation>
    <scope>NUCLEOTIDE SEQUENCE [LARGE SCALE GENOMIC DNA]</scope>
    <source>
        <strain evidence="1">EAD_L_NR</strain>
    </source>
</reference>
<evidence type="ECO:0008006" key="3">
    <source>
        <dbReference type="Google" id="ProtNLM"/>
    </source>
</evidence>